<dbReference type="Proteomes" id="UP000051686">
    <property type="component" value="Unassembled WGS sequence"/>
</dbReference>
<gene>
    <name evidence="4" type="ORF">FD46_GL000260</name>
</gene>
<dbReference type="Gene3D" id="1.10.3290.10">
    <property type="entry name" value="Fido-like domain"/>
    <property type="match status" value="1"/>
</dbReference>
<evidence type="ECO:0000313" key="4">
    <source>
        <dbReference type="EMBL" id="KRL06154.1"/>
    </source>
</evidence>
<feature type="active site" evidence="1">
    <location>
        <position position="199"/>
    </location>
</feature>
<evidence type="ECO:0000313" key="5">
    <source>
        <dbReference type="Proteomes" id="UP000051686"/>
    </source>
</evidence>
<comment type="caution">
    <text evidence="4">The sequence shown here is derived from an EMBL/GenBank/DDBJ whole genome shotgun (WGS) entry which is preliminary data.</text>
</comment>
<protein>
    <submittedName>
        <fullName evidence="4">Fic family protein</fullName>
    </submittedName>
</protein>
<dbReference type="PANTHER" id="PTHR13504">
    <property type="entry name" value="FIDO DOMAIN-CONTAINING PROTEIN DDB_G0283145"/>
    <property type="match status" value="1"/>
</dbReference>
<dbReference type="PATRIC" id="fig|1423777.3.peg.270"/>
<dbReference type="PANTHER" id="PTHR13504:SF38">
    <property type="entry name" value="FIDO DOMAIN-CONTAINING PROTEIN"/>
    <property type="match status" value="1"/>
</dbReference>
<keyword evidence="2" id="KW-0547">Nucleotide-binding</keyword>
<dbReference type="InterPro" id="IPR036388">
    <property type="entry name" value="WH-like_DNA-bd_sf"/>
</dbReference>
<dbReference type="InterPro" id="IPR036597">
    <property type="entry name" value="Fido-like_dom_sf"/>
</dbReference>
<feature type="binding site" evidence="2">
    <location>
        <begin position="203"/>
        <end position="210"/>
    </location>
    <ligand>
        <name>ATP</name>
        <dbReference type="ChEBI" id="CHEBI:30616"/>
    </ligand>
</feature>
<feature type="domain" description="Fido" evidence="3">
    <location>
        <begin position="110"/>
        <end position="268"/>
    </location>
</feature>
<dbReference type="AlphaFoldDB" id="A0A0R1MLT3"/>
<dbReference type="Gene3D" id="1.10.10.10">
    <property type="entry name" value="Winged helix-like DNA-binding domain superfamily/Winged helix DNA-binding domain"/>
    <property type="match status" value="1"/>
</dbReference>
<feature type="binding site" evidence="2">
    <location>
        <position position="255"/>
    </location>
    <ligand>
        <name>ATP</name>
        <dbReference type="ChEBI" id="CHEBI:30616"/>
    </ligand>
</feature>
<keyword evidence="5" id="KW-1185">Reference proteome</keyword>
<organism evidence="4 5">
    <name type="scientific">Liquorilactobacillus oeni DSM 19972</name>
    <dbReference type="NCBI Taxonomy" id="1423777"/>
    <lineage>
        <taxon>Bacteria</taxon>
        <taxon>Bacillati</taxon>
        <taxon>Bacillota</taxon>
        <taxon>Bacilli</taxon>
        <taxon>Lactobacillales</taxon>
        <taxon>Lactobacillaceae</taxon>
        <taxon>Liquorilactobacillus</taxon>
    </lineage>
</organism>
<keyword evidence="2" id="KW-0067">ATP-binding</keyword>
<dbReference type="OrthoDB" id="9813719at2"/>
<evidence type="ECO:0000256" key="2">
    <source>
        <dbReference type="PIRSR" id="PIRSR640198-2"/>
    </source>
</evidence>
<dbReference type="STRING" id="1423777.FD46_GL000260"/>
<feature type="binding site" evidence="2">
    <location>
        <begin position="241"/>
        <end position="242"/>
    </location>
    <ligand>
        <name>ATP</name>
        <dbReference type="ChEBI" id="CHEBI:30616"/>
    </ligand>
</feature>
<dbReference type="PROSITE" id="PS51459">
    <property type="entry name" value="FIDO"/>
    <property type="match status" value="1"/>
</dbReference>
<dbReference type="InterPro" id="IPR040198">
    <property type="entry name" value="Fido_containing"/>
</dbReference>
<evidence type="ECO:0000259" key="3">
    <source>
        <dbReference type="PROSITE" id="PS51459"/>
    </source>
</evidence>
<evidence type="ECO:0000256" key="1">
    <source>
        <dbReference type="PIRSR" id="PIRSR640198-1"/>
    </source>
</evidence>
<dbReference type="RefSeq" id="WP_057738854.1">
    <property type="nucleotide sequence ID" value="NZ_AZEH01000015.1"/>
</dbReference>
<proteinExistence type="predicted"/>
<reference evidence="4 5" key="1">
    <citation type="journal article" date="2015" name="Genome Announc.">
        <title>Expanding the biotechnology potential of lactobacilli through comparative genomics of 213 strains and associated genera.</title>
        <authorList>
            <person name="Sun Z."/>
            <person name="Harris H.M."/>
            <person name="McCann A."/>
            <person name="Guo C."/>
            <person name="Argimon S."/>
            <person name="Zhang W."/>
            <person name="Yang X."/>
            <person name="Jeffery I.B."/>
            <person name="Cooney J.C."/>
            <person name="Kagawa T.F."/>
            <person name="Liu W."/>
            <person name="Song Y."/>
            <person name="Salvetti E."/>
            <person name="Wrobel A."/>
            <person name="Rasinkangas P."/>
            <person name="Parkhill J."/>
            <person name="Rea M.C."/>
            <person name="O'Sullivan O."/>
            <person name="Ritari J."/>
            <person name="Douillard F.P."/>
            <person name="Paul Ross R."/>
            <person name="Yang R."/>
            <person name="Briner A.E."/>
            <person name="Felis G.E."/>
            <person name="de Vos W.M."/>
            <person name="Barrangou R."/>
            <person name="Klaenhammer T.R."/>
            <person name="Caufield P.W."/>
            <person name="Cui Y."/>
            <person name="Zhang H."/>
            <person name="O'Toole P.W."/>
        </authorList>
    </citation>
    <scope>NUCLEOTIDE SEQUENCE [LARGE SCALE GENOMIC DNA]</scope>
    <source>
        <strain evidence="4 5">DSM 19972</strain>
    </source>
</reference>
<sequence length="351" mass="40327">MILKKFDYKALNNLDITASMNDKLNQIYEFKGRLSATPITYKEALDHLVNVAKVQSTDASNRIEGIYTSNTRLKQLVHQKTRPRNRSEAEIAGYRDVLALIHEQYAYIPINSSSILTLHKRLFGYTNSTWGGQFKDSDNQIITKYADGRQEVRFQPPAAYLTPKLVQELCINYNLAVDQQTFSPLILLGAFIFDFVSIHPFRDGNGRMSRLLMLLTMYQAQLNVGKYISLENLIEKTKQSYYEVLKQSSLNWQNNQNDYAPFLDYFLGVILQAYRNLNDRLNLVQDKPVSAADLILKTLTQELKPLSRSELTALIPQYSDITIKRALSELKKSHRVKLIGKGRSSKYILKN</sequence>
<dbReference type="InterPro" id="IPR003812">
    <property type="entry name" value="Fido"/>
</dbReference>
<dbReference type="EMBL" id="AZEH01000015">
    <property type="protein sequence ID" value="KRL06154.1"/>
    <property type="molecule type" value="Genomic_DNA"/>
</dbReference>
<name>A0A0R1MLT3_9LACO</name>
<accession>A0A0R1MLT3</accession>
<dbReference type="Pfam" id="PF02661">
    <property type="entry name" value="Fic"/>
    <property type="match status" value="1"/>
</dbReference>
<dbReference type="GO" id="GO:0005524">
    <property type="term" value="F:ATP binding"/>
    <property type="evidence" value="ECO:0007669"/>
    <property type="project" value="UniProtKB-KW"/>
</dbReference>
<dbReference type="SUPFAM" id="SSF140931">
    <property type="entry name" value="Fic-like"/>
    <property type="match status" value="1"/>
</dbReference>